<dbReference type="Gene3D" id="2.150.10.10">
    <property type="entry name" value="Serralysin-like metalloprotease, C-terminal"/>
    <property type="match status" value="5"/>
</dbReference>
<accession>A0A1B2EAS2</accession>
<feature type="domain" description="Peptidase metallopeptidase" evidence="6">
    <location>
        <begin position="19"/>
        <end position="194"/>
    </location>
</feature>
<dbReference type="GO" id="GO:0008270">
    <property type="term" value="F:zinc ion binding"/>
    <property type="evidence" value="ECO:0007669"/>
    <property type="project" value="InterPro"/>
</dbReference>
<dbReference type="Pfam" id="PF08548">
    <property type="entry name" value="Peptidase_M10_C"/>
    <property type="match status" value="1"/>
</dbReference>
<comment type="cofactor">
    <cofactor evidence="1">
        <name>Ca(2+)</name>
        <dbReference type="ChEBI" id="CHEBI:29108"/>
    </cofactor>
</comment>
<evidence type="ECO:0000256" key="1">
    <source>
        <dbReference type="ARBA" id="ARBA00001913"/>
    </source>
</evidence>
<evidence type="ECO:0000256" key="3">
    <source>
        <dbReference type="ARBA" id="ARBA00009490"/>
    </source>
</evidence>
<dbReference type="SMART" id="SM00235">
    <property type="entry name" value="ZnMc"/>
    <property type="match status" value="1"/>
</dbReference>
<dbReference type="InterPro" id="IPR013858">
    <property type="entry name" value="Peptidase_M10B_C"/>
</dbReference>
<dbReference type="Gene3D" id="3.40.390.10">
    <property type="entry name" value="Collagenase (Catalytic Domain)"/>
    <property type="match status" value="1"/>
</dbReference>
<dbReference type="InterPro" id="IPR006026">
    <property type="entry name" value="Peptidase_Metallo"/>
</dbReference>
<dbReference type="GO" id="GO:0005615">
    <property type="term" value="C:extracellular space"/>
    <property type="evidence" value="ECO:0007669"/>
    <property type="project" value="InterPro"/>
</dbReference>
<dbReference type="PROSITE" id="PS00330">
    <property type="entry name" value="HEMOLYSIN_CALCIUM"/>
    <property type="match status" value="6"/>
</dbReference>
<dbReference type="KEGG" id="moc:BB934_01610"/>
<sequence length="839" mass="87346">MPSISGRRTPDPDVAALLSGSKWKGDAITYSLPDARGDYVQINPSASGFERLSAQSESVVHEAMAAVAGYIKVGVSYAGRNDAMIKVAGFKAGSIIHSSTGYYPGVPGYGGETWLEYGSSPYVSKGGSNYYLVLHELGHALGLKHTHDSVPGLPSVSAAWDSTEFTVMSYKTTTDRPSTFMQYDIAALQAMYGADFTTNNGDTVYSWDAFSGEMFVRDEYLDQYPIGQGRRADNKIFLTIWDGGGVDTYDVSNFAGNALIDLTPGGFSRFSQDRLARKTDTTFVNGNVYNAFQYQGNVRSLIENAKSGSGNDKIIGNQANNILKGGRGNDELYGNGGHDNLYGEDGDDRFYGGAGYDIFDGGNGQDLVSYWDESAGVQVFLWGTGFHSGGAAVGDHFVSIEAIDGSRFNDTIEGNGDANTFWGDGGDDVLRGGAGNDQLSGGDGNDRLEGGADADVFNGGNGRDTVSYSLASGAVRVYLSDTSRNTGEAAGDTYVAVEVIEGSFHSDTLEGSTAANTFSGYNGHDVLKGFGGADTLSGGAGGDHLYGCEGADLLDGGADFDFAVYADAASGVLVDLLNMSRNTGEATGDAYVSIEGLIGSVHADQFYGTAGWDGFYGGGGDDRLEGRGGGDQLDGGDGRDHAVYWSATSGVVANLSAGYGTAGDAAGDVFVSIEGLEGSNHADTLTGDGNGNTLYGNGGSDQLFGLSGNDWMHGGDHSDTLSGGDGMDCLVGGAGRDYFRFDTKPHAGNVDTVEDFSVAEDLIQLSRSVFGDLPAGNTLAASAFTIGPAATTGFLRIVYNKATGELFYDADGSGMAAGQTKFAVIGAGHNLSTNHFLLV</sequence>
<dbReference type="Pfam" id="PF00353">
    <property type="entry name" value="HemolysinCabind"/>
    <property type="match status" value="5"/>
</dbReference>
<dbReference type="InterPro" id="IPR024079">
    <property type="entry name" value="MetalloPept_cat_dom_sf"/>
</dbReference>
<dbReference type="InterPro" id="IPR034033">
    <property type="entry name" value="Serralysin-like"/>
</dbReference>
<evidence type="ECO:0000256" key="5">
    <source>
        <dbReference type="ARBA" id="ARBA00022737"/>
    </source>
</evidence>
<dbReference type="InterPro" id="IPR050557">
    <property type="entry name" value="RTX_toxin/Mannuronan_C5-epim"/>
</dbReference>
<dbReference type="OrthoDB" id="223957at2"/>
<dbReference type="InterPro" id="IPR001343">
    <property type="entry name" value="Hemolysn_Ca-bd"/>
</dbReference>
<comment type="subcellular location">
    <subcellularLocation>
        <location evidence="2">Secreted</location>
    </subcellularLocation>
</comment>
<comment type="similarity">
    <text evidence="3">Belongs to the peptidase M10B family.</text>
</comment>
<gene>
    <name evidence="7" type="ORF">BB934_01610</name>
</gene>
<dbReference type="InterPro" id="IPR011049">
    <property type="entry name" value="Serralysin-like_metalloprot_C"/>
</dbReference>
<dbReference type="PRINTS" id="PR00313">
    <property type="entry name" value="CABNDNGRPT"/>
</dbReference>
<dbReference type="CDD" id="cd04277">
    <property type="entry name" value="ZnMc_serralysin_like"/>
    <property type="match status" value="1"/>
</dbReference>
<reference evidence="7" key="1">
    <citation type="submission" date="2016-07" db="EMBL/GenBank/DDBJ databases">
        <title>Microvirga ossetica sp. nov. a new species of rhizobia isolated from root nodules of the legume species Vicia alpestris Steven originated from North Ossetia region in the Caucasus.</title>
        <authorList>
            <person name="Safronova V.I."/>
            <person name="Kuznetsova I.G."/>
            <person name="Sazanova A.L."/>
            <person name="Belimov A."/>
            <person name="Andronov E."/>
            <person name="Osledkin Y.S."/>
            <person name="Onishchuk O.P."/>
            <person name="Kurchak O.N."/>
            <person name="Shaposhnikov A.I."/>
            <person name="Willems A."/>
            <person name="Tikhonovich I.A."/>
        </authorList>
    </citation>
    <scope>NUCLEOTIDE SEQUENCE [LARGE SCALE GENOMIC DNA]</scope>
    <source>
        <strain evidence="7">V5/3M</strain>
    </source>
</reference>
<dbReference type="AlphaFoldDB" id="A0A1B2EAS2"/>
<dbReference type="SUPFAM" id="SSF55486">
    <property type="entry name" value="Metalloproteases ('zincins'), catalytic domain"/>
    <property type="match status" value="1"/>
</dbReference>
<organism evidence="7">
    <name type="scientific">Microvirga ossetica</name>
    <dbReference type="NCBI Taxonomy" id="1882682"/>
    <lineage>
        <taxon>Bacteria</taxon>
        <taxon>Pseudomonadati</taxon>
        <taxon>Pseudomonadota</taxon>
        <taxon>Alphaproteobacteria</taxon>
        <taxon>Hyphomicrobiales</taxon>
        <taxon>Methylobacteriaceae</taxon>
        <taxon>Microvirga</taxon>
    </lineage>
</organism>
<dbReference type="SUPFAM" id="SSF51120">
    <property type="entry name" value="beta-Roll"/>
    <property type="match status" value="4"/>
</dbReference>
<proteinExistence type="inferred from homology"/>
<keyword evidence="5" id="KW-0677">Repeat</keyword>
<evidence type="ECO:0000256" key="4">
    <source>
        <dbReference type="ARBA" id="ARBA00022525"/>
    </source>
</evidence>
<dbReference type="GO" id="GO:0005509">
    <property type="term" value="F:calcium ion binding"/>
    <property type="evidence" value="ECO:0007669"/>
    <property type="project" value="InterPro"/>
</dbReference>
<dbReference type="EMBL" id="CP016616">
    <property type="protein sequence ID" value="ANY77074.1"/>
    <property type="molecule type" value="Genomic_DNA"/>
</dbReference>
<evidence type="ECO:0000256" key="2">
    <source>
        <dbReference type="ARBA" id="ARBA00004613"/>
    </source>
</evidence>
<dbReference type="PANTHER" id="PTHR38340">
    <property type="entry name" value="S-LAYER PROTEIN"/>
    <property type="match status" value="1"/>
</dbReference>
<name>A0A1B2EAS2_9HYPH</name>
<keyword evidence="4" id="KW-0964">Secreted</keyword>
<protein>
    <recommendedName>
        <fullName evidence="6">Peptidase metallopeptidase domain-containing protein</fullName>
    </recommendedName>
</protein>
<dbReference type="InterPro" id="IPR018511">
    <property type="entry name" value="Hemolysin-typ_Ca-bd_CS"/>
</dbReference>
<evidence type="ECO:0000313" key="7">
    <source>
        <dbReference type="EMBL" id="ANY77074.1"/>
    </source>
</evidence>
<evidence type="ECO:0000259" key="6">
    <source>
        <dbReference type="SMART" id="SM00235"/>
    </source>
</evidence>
<dbReference type="RefSeq" id="WP_099508072.1">
    <property type="nucleotide sequence ID" value="NZ_CP016616.1"/>
</dbReference>
<dbReference type="GO" id="GO:0008237">
    <property type="term" value="F:metallopeptidase activity"/>
    <property type="evidence" value="ECO:0007669"/>
    <property type="project" value="InterPro"/>
</dbReference>
<dbReference type="PANTHER" id="PTHR38340:SF1">
    <property type="entry name" value="S-LAYER PROTEIN"/>
    <property type="match status" value="1"/>
</dbReference>
<dbReference type="GO" id="GO:0006508">
    <property type="term" value="P:proteolysis"/>
    <property type="evidence" value="ECO:0007669"/>
    <property type="project" value="InterPro"/>
</dbReference>